<protein>
    <recommendedName>
        <fullName evidence="7">Cardiolipin synthase N-terminal domain-containing protein</fullName>
    </recommendedName>
</protein>
<reference evidence="9" key="1">
    <citation type="submission" date="2006-02" db="EMBL/GenBank/DDBJ databases">
        <title>Complete sequence of chromosome of Rhodoferax ferrireducens DSM 15236.</title>
        <authorList>
            <person name="Copeland A."/>
            <person name="Lucas S."/>
            <person name="Lapidus A."/>
            <person name="Barry K."/>
            <person name="Detter J.C."/>
            <person name="Glavina del Rio T."/>
            <person name="Hammon N."/>
            <person name="Israni S."/>
            <person name="Pitluck S."/>
            <person name="Brettin T."/>
            <person name="Bruce D."/>
            <person name="Han C."/>
            <person name="Tapia R."/>
            <person name="Gilna P."/>
            <person name="Kiss H."/>
            <person name="Schmutz J."/>
            <person name="Larimer F."/>
            <person name="Land M."/>
            <person name="Kyrpides N."/>
            <person name="Ivanova N."/>
            <person name="Richardson P."/>
        </authorList>
    </citation>
    <scope>NUCLEOTIDE SEQUENCE [LARGE SCALE GENOMIC DNA]</scope>
    <source>
        <strain evidence="9">ATCC BAA-621 / DSM 15236 / T118</strain>
    </source>
</reference>
<dbReference type="AlphaFoldDB" id="Q21YG6"/>
<evidence type="ECO:0000313" key="8">
    <source>
        <dbReference type="EMBL" id="ABD69187.1"/>
    </source>
</evidence>
<keyword evidence="2" id="KW-1003">Cell membrane</keyword>
<evidence type="ECO:0000256" key="3">
    <source>
        <dbReference type="ARBA" id="ARBA00022692"/>
    </source>
</evidence>
<dbReference type="InterPro" id="IPR027379">
    <property type="entry name" value="CLS_N"/>
</dbReference>
<accession>Q21YG6</accession>
<dbReference type="GO" id="GO:0005886">
    <property type="term" value="C:plasma membrane"/>
    <property type="evidence" value="ECO:0007669"/>
    <property type="project" value="UniProtKB-SubCell"/>
</dbReference>
<feature type="transmembrane region" description="Helical" evidence="6">
    <location>
        <begin position="12"/>
        <end position="32"/>
    </location>
</feature>
<dbReference type="EMBL" id="CP000267">
    <property type="protein sequence ID" value="ABD69187.1"/>
    <property type="molecule type" value="Genomic_DNA"/>
</dbReference>
<evidence type="ECO:0000313" key="9">
    <source>
        <dbReference type="Proteomes" id="UP000008332"/>
    </source>
</evidence>
<name>Q21YG6_ALBFT</name>
<keyword evidence="3 6" id="KW-0812">Transmembrane</keyword>
<comment type="subcellular location">
    <subcellularLocation>
        <location evidence="1">Cell membrane</location>
        <topology evidence="1">Multi-pass membrane protein</topology>
    </subcellularLocation>
</comment>
<feature type="transmembrane region" description="Helical" evidence="6">
    <location>
        <begin position="44"/>
        <end position="65"/>
    </location>
</feature>
<sequence>MGRKQKELGMMNFGYNGLFGVLVLAGDIWAILNIFQSAVSNEKKLIWIIAVVLLPVLGLLLWYFLGPRNGRSG</sequence>
<evidence type="ECO:0000256" key="2">
    <source>
        <dbReference type="ARBA" id="ARBA00022475"/>
    </source>
</evidence>
<dbReference type="HOGENOM" id="CLU_176001_6_1_4"/>
<keyword evidence="5 6" id="KW-0472">Membrane</keyword>
<evidence type="ECO:0000256" key="6">
    <source>
        <dbReference type="SAM" id="Phobius"/>
    </source>
</evidence>
<evidence type="ECO:0000259" key="7">
    <source>
        <dbReference type="Pfam" id="PF13396"/>
    </source>
</evidence>
<keyword evidence="4 6" id="KW-1133">Transmembrane helix</keyword>
<evidence type="ECO:0000256" key="5">
    <source>
        <dbReference type="ARBA" id="ARBA00023136"/>
    </source>
</evidence>
<gene>
    <name evidence="8" type="ordered locus">Rfer_1454</name>
</gene>
<dbReference type="Proteomes" id="UP000008332">
    <property type="component" value="Chromosome"/>
</dbReference>
<organism evidence="8 9">
    <name type="scientific">Albidiferax ferrireducens (strain ATCC BAA-621 / DSM 15236 / T118)</name>
    <name type="common">Rhodoferax ferrireducens</name>
    <dbReference type="NCBI Taxonomy" id="338969"/>
    <lineage>
        <taxon>Bacteria</taxon>
        <taxon>Pseudomonadati</taxon>
        <taxon>Pseudomonadota</taxon>
        <taxon>Betaproteobacteria</taxon>
        <taxon>Burkholderiales</taxon>
        <taxon>Comamonadaceae</taxon>
        <taxon>Rhodoferax</taxon>
    </lineage>
</organism>
<keyword evidence="9" id="KW-1185">Reference proteome</keyword>
<dbReference type="OrthoDB" id="8455471at2"/>
<dbReference type="KEGG" id="rfr:Rfer_1454"/>
<feature type="domain" description="Cardiolipin synthase N-terminal" evidence="7">
    <location>
        <begin position="27"/>
        <end position="67"/>
    </location>
</feature>
<dbReference type="Pfam" id="PF13396">
    <property type="entry name" value="PLDc_N"/>
    <property type="match status" value="1"/>
</dbReference>
<evidence type="ECO:0000256" key="4">
    <source>
        <dbReference type="ARBA" id="ARBA00022989"/>
    </source>
</evidence>
<evidence type="ECO:0000256" key="1">
    <source>
        <dbReference type="ARBA" id="ARBA00004651"/>
    </source>
</evidence>
<proteinExistence type="predicted"/>